<dbReference type="GO" id="GO:0003677">
    <property type="term" value="F:DNA binding"/>
    <property type="evidence" value="ECO:0007669"/>
    <property type="project" value="UniProtKB-UniRule"/>
</dbReference>
<name>A0A1F2WF65_9ACTN</name>
<evidence type="ECO:0000256" key="1">
    <source>
        <dbReference type="ARBA" id="ARBA00023125"/>
    </source>
</evidence>
<dbReference type="STRING" id="1797197.A2Y75_09195"/>
<dbReference type="AlphaFoldDB" id="A0A1F2WF65"/>
<keyword evidence="1 2" id="KW-0238">DNA-binding</keyword>
<dbReference type="PROSITE" id="PS50977">
    <property type="entry name" value="HTH_TETR_2"/>
    <property type="match status" value="1"/>
</dbReference>
<reference evidence="5 6" key="1">
    <citation type="journal article" date="2016" name="Nat. Commun.">
        <title>Thousands of microbial genomes shed light on interconnected biogeochemical processes in an aquifer system.</title>
        <authorList>
            <person name="Anantharaman K."/>
            <person name="Brown C.T."/>
            <person name="Hug L.A."/>
            <person name="Sharon I."/>
            <person name="Castelle C.J."/>
            <person name="Probst A.J."/>
            <person name="Thomas B.C."/>
            <person name="Singh A."/>
            <person name="Wilkins M.J."/>
            <person name="Karaoz U."/>
            <person name="Brodie E.L."/>
            <person name="Williams K.H."/>
            <person name="Hubbard S.S."/>
            <person name="Banfield J.F."/>
        </authorList>
    </citation>
    <scope>NUCLEOTIDE SEQUENCE [LARGE SCALE GENOMIC DNA]</scope>
</reference>
<dbReference type="InterPro" id="IPR050624">
    <property type="entry name" value="HTH-type_Tx_Regulator"/>
</dbReference>
<dbReference type="SUPFAM" id="SSF48498">
    <property type="entry name" value="Tetracyclin repressor-like, C-terminal domain"/>
    <property type="match status" value="1"/>
</dbReference>
<evidence type="ECO:0000313" key="5">
    <source>
        <dbReference type="EMBL" id="OFW55488.1"/>
    </source>
</evidence>
<dbReference type="PANTHER" id="PTHR43479:SF11">
    <property type="entry name" value="ACREF_ENVCD OPERON REPRESSOR-RELATED"/>
    <property type="match status" value="1"/>
</dbReference>
<gene>
    <name evidence="5" type="ORF">A2Y75_09195</name>
</gene>
<dbReference type="Pfam" id="PF00440">
    <property type="entry name" value="TetR_N"/>
    <property type="match status" value="1"/>
</dbReference>
<evidence type="ECO:0000256" key="2">
    <source>
        <dbReference type="PROSITE-ProRule" id="PRU00335"/>
    </source>
</evidence>
<feature type="domain" description="HTH tetR-type" evidence="4">
    <location>
        <begin position="4"/>
        <end position="64"/>
    </location>
</feature>
<dbReference type="InterPro" id="IPR009057">
    <property type="entry name" value="Homeodomain-like_sf"/>
</dbReference>
<dbReference type="InterPro" id="IPR001647">
    <property type="entry name" value="HTH_TetR"/>
</dbReference>
<keyword evidence="3" id="KW-0812">Transmembrane</keyword>
<keyword evidence="3" id="KW-1133">Transmembrane helix</keyword>
<evidence type="ECO:0000256" key="3">
    <source>
        <dbReference type="SAM" id="Phobius"/>
    </source>
</evidence>
<proteinExistence type="predicted"/>
<dbReference type="SUPFAM" id="SSF46689">
    <property type="entry name" value="Homeodomain-like"/>
    <property type="match status" value="1"/>
</dbReference>
<organism evidence="5 6">
    <name type="scientific">Candidatus Solincola sediminis</name>
    <dbReference type="NCBI Taxonomy" id="1797199"/>
    <lineage>
        <taxon>Bacteria</taxon>
        <taxon>Bacillati</taxon>
        <taxon>Actinomycetota</taxon>
        <taxon>Candidatus Geothermincolia</taxon>
        <taxon>Candidatus Geothermincolales</taxon>
        <taxon>Candidatus Geothermincolaceae</taxon>
        <taxon>Candidatus Solincola</taxon>
    </lineage>
</organism>
<sequence length="185" mass="21493">MNKENRYNEIILSSIDVFARTNYEKATTALLAREAGVAEGTLYKYFPSKKELFLECSRYINKQMISGYEAVYKEYRDQPLEMLKRVAQSYLDFVKANPSMRKFLAFVLNNTFDDDFLAELKHFVDLNRAATESMILRAKEKGELRSNIDIHIGAWFFVGGYLTLIMMAEMGDEAINDPDFIERFV</sequence>
<dbReference type="Gene3D" id="1.10.10.60">
    <property type="entry name" value="Homeodomain-like"/>
    <property type="match status" value="1"/>
</dbReference>
<feature type="transmembrane region" description="Helical" evidence="3">
    <location>
        <begin position="148"/>
        <end position="168"/>
    </location>
</feature>
<protein>
    <recommendedName>
        <fullName evidence="4">HTH tetR-type domain-containing protein</fullName>
    </recommendedName>
</protein>
<feature type="DNA-binding region" description="H-T-H motif" evidence="2">
    <location>
        <begin position="27"/>
        <end position="46"/>
    </location>
</feature>
<evidence type="ECO:0000259" key="4">
    <source>
        <dbReference type="PROSITE" id="PS50977"/>
    </source>
</evidence>
<feature type="non-terminal residue" evidence="5">
    <location>
        <position position="185"/>
    </location>
</feature>
<dbReference type="Proteomes" id="UP000177876">
    <property type="component" value="Unassembled WGS sequence"/>
</dbReference>
<dbReference type="Gene3D" id="1.10.357.10">
    <property type="entry name" value="Tetracycline Repressor, domain 2"/>
    <property type="match status" value="1"/>
</dbReference>
<accession>A0A1F2WF65</accession>
<keyword evidence="3" id="KW-0472">Membrane</keyword>
<evidence type="ECO:0000313" key="6">
    <source>
        <dbReference type="Proteomes" id="UP000177876"/>
    </source>
</evidence>
<dbReference type="PRINTS" id="PR00455">
    <property type="entry name" value="HTHTETR"/>
</dbReference>
<dbReference type="PANTHER" id="PTHR43479">
    <property type="entry name" value="ACREF/ENVCD OPERON REPRESSOR-RELATED"/>
    <property type="match status" value="1"/>
</dbReference>
<comment type="caution">
    <text evidence="5">The sequence shown here is derived from an EMBL/GenBank/DDBJ whole genome shotgun (WGS) entry which is preliminary data.</text>
</comment>
<dbReference type="EMBL" id="MELK01000053">
    <property type="protein sequence ID" value="OFW55488.1"/>
    <property type="molecule type" value="Genomic_DNA"/>
</dbReference>
<dbReference type="InterPro" id="IPR036271">
    <property type="entry name" value="Tet_transcr_reg_TetR-rel_C_sf"/>
</dbReference>